<reference evidence="4" key="1">
    <citation type="submission" date="2021-05" db="EMBL/GenBank/DDBJ databases">
        <title>The genome of the haptophyte Pavlova lutheri (Diacronema luteri, Pavlovales) - a model for lipid biosynthesis in eukaryotic algae.</title>
        <authorList>
            <person name="Hulatt C.J."/>
            <person name="Posewitz M.C."/>
        </authorList>
    </citation>
    <scope>NUCLEOTIDE SEQUENCE</scope>
    <source>
        <strain evidence="4">NIVA-4/92</strain>
    </source>
</reference>
<dbReference type="PANTHER" id="PTHR24171">
    <property type="entry name" value="ANKYRIN REPEAT DOMAIN-CONTAINING PROTEIN 39-RELATED"/>
    <property type="match status" value="1"/>
</dbReference>
<evidence type="ECO:0000313" key="5">
    <source>
        <dbReference type="Proteomes" id="UP000751190"/>
    </source>
</evidence>
<feature type="repeat" description="ANK" evidence="3">
    <location>
        <begin position="203"/>
        <end position="235"/>
    </location>
</feature>
<comment type="caution">
    <text evidence="4">The sequence shown here is derived from an EMBL/GenBank/DDBJ whole genome shotgun (WGS) entry which is preliminary data.</text>
</comment>
<feature type="repeat" description="ANK" evidence="3">
    <location>
        <begin position="36"/>
        <end position="68"/>
    </location>
</feature>
<dbReference type="OMA" id="ANDADIH"/>
<accession>A0A8J5X923</accession>
<evidence type="ECO:0000256" key="2">
    <source>
        <dbReference type="ARBA" id="ARBA00023043"/>
    </source>
</evidence>
<feature type="repeat" description="ANK" evidence="3">
    <location>
        <begin position="136"/>
        <end position="168"/>
    </location>
</feature>
<sequence length="416" mass="43257">MTHRGRSLHGACATGRLGEALGLLRDGADVDQTNDEDLTPLMLASTEGHAHCVRALLGAAADVNRATEEHGSTALMLASIGGHVECLRVLLGGGAAANQSKMQGVTALMLATYTGHAACVSTLLAGRAAANQAKEDGTTALMLASSHGRADCVRALLDGAADVDLAMRLNGWTALMLASSEGHAECAHALLSLGAAVDRAEADGMTALMLASLEGHVECARVLLEGGANVHLVDSLTGHSALVLGCEHLCIVQLLCAYGARRDELLAPDGGALLHDLPDECRAWLFATRRFTSELHHVEFLPVERVRALVVGGADLHVRGGGGGDSGAVADAPTPLEIARALLARGLKAHDGAQLVVDAAALWSPRTNKLFPARARARAVELLLFGHALTRQARLARDGIALLDAWELVMAHAVCR</sequence>
<keyword evidence="2 3" id="KW-0040">ANK repeat</keyword>
<dbReference type="PROSITE" id="PS50088">
    <property type="entry name" value="ANK_REPEAT"/>
    <property type="match status" value="5"/>
</dbReference>
<dbReference type="Pfam" id="PF12796">
    <property type="entry name" value="Ank_2"/>
    <property type="match status" value="2"/>
</dbReference>
<evidence type="ECO:0000256" key="3">
    <source>
        <dbReference type="PROSITE-ProRule" id="PRU00023"/>
    </source>
</evidence>
<proteinExistence type="predicted"/>
<feature type="repeat" description="ANK" evidence="3">
    <location>
        <begin position="70"/>
        <end position="102"/>
    </location>
</feature>
<name>A0A8J5X923_DIALT</name>
<organism evidence="4 5">
    <name type="scientific">Diacronema lutheri</name>
    <name type="common">Unicellular marine alga</name>
    <name type="synonym">Monochrysis lutheri</name>
    <dbReference type="NCBI Taxonomy" id="2081491"/>
    <lineage>
        <taxon>Eukaryota</taxon>
        <taxon>Haptista</taxon>
        <taxon>Haptophyta</taxon>
        <taxon>Pavlovophyceae</taxon>
        <taxon>Pavlovales</taxon>
        <taxon>Pavlovaceae</taxon>
        <taxon>Diacronema</taxon>
    </lineage>
</organism>
<dbReference type="SMART" id="SM00248">
    <property type="entry name" value="ANK"/>
    <property type="match status" value="6"/>
</dbReference>
<evidence type="ECO:0008006" key="6">
    <source>
        <dbReference type="Google" id="ProtNLM"/>
    </source>
</evidence>
<dbReference type="AlphaFoldDB" id="A0A8J5X923"/>
<dbReference type="InterPro" id="IPR002110">
    <property type="entry name" value="Ankyrin_rpt"/>
</dbReference>
<dbReference type="Pfam" id="PF00023">
    <property type="entry name" value="Ank"/>
    <property type="match status" value="2"/>
</dbReference>
<feature type="repeat" description="ANK" evidence="3">
    <location>
        <begin position="170"/>
        <end position="202"/>
    </location>
</feature>
<evidence type="ECO:0000256" key="1">
    <source>
        <dbReference type="ARBA" id="ARBA00022737"/>
    </source>
</evidence>
<dbReference type="PROSITE" id="PS50297">
    <property type="entry name" value="ANK_REP_REGION"/>
    <property type="match status" value="5"/>
</dbReference>
<protein>
    <recommendedName>
        <fullName evidence="6">Ankyrin repeat protein</fullName>
    </recommendedName>
</protein>
<keyword evidence="5" id="KW-1185">Reference proteome</keyword>
<evidence type="ECO:0000313" key="4">
    <source>
        <dbReference type="EMBL" id="KAG8457834.1"/>
    </source>
</evidence>
<dbReference type="OrthoDB" id="10264606at2759"/>
<dbReference type="SUPFAM" id="SSF48403">
    <property type="entry name" value="Ankyrin repeat"/>
    <property type="match status" value="1"/>
</dbReference>
<dbReference type="PANTHER" id="PTHR24171:SF10">
    <property type="entry name" value="ANKYRIN REPEAT DOMAIN-CONTAINING PROTEIN 29-LIKE"/>
    <property type="match status" value="1"/>
</dbReference>
<dbReference type="Proteomes" id="UP000751190">
    <property type="component" value="Unassembled WGS sequence"/>
</dbReference>
<gene>
    <name evidence="4" type="ORF">KFE25_005103</name>
</gene>
<dbReference type="EMBL" id="JAGTXO010000062">
    <property type="protein sequence ID" value="KAG8457834.1"/>
    <property type="molecule type" value="Genomic_DNA"/>
</dbReference>
<dbReference type="Gene3D" id="1.25.40.20">
    <property type="entry name" value="Ankyrin repeat-containing domain"/>
    <property type="match status" value="4"/>
</dbReference>
<dbReference type="InterPro" id="IPR036770">
    <property type="entry name" value="Ankyrin_rpt-contain_sf"/>
</dbReference>
<keyword evidence="1" id="KW-0677">Repeat</keyword>